<evidence type="ECO:0008006" key="3">
    <source>
        <dbReference type="Google" id="ProtNLM"/>
    </source>
</evidence>
<dbReference type="EMBL" id="PQIB02000001">
    <property type="protein sequence ID" value="RLN43309.1"/>
    <property type="molecule type" value="Genomic_DNA"/>
</dbReference>
<dbReference type="STRING" id="4540.A0A3L6TSP7"/>
<dbReference type="Proteomes" id="UP000275267">
    <property type="component" value="Unassembled WGS sequence"/>
</dbReference>
<sequence length="240" mass="27684">MFFQKFYVPNKFMKWVAQLVNYRSADIVANGKVISLTKESVHLVLGLPIGPKAFPFDCSAGKVVVLSLFEKNSIPSVLFFANKIIKGETNSDEELIIYFVLVAMNSFLCPNSYNVPSYRYFGIFEDINNLKEYDWCGYILDWLLQSVKSFNRGKSLSTGNARTLGGCLYYLVENLMKDVAEADQDVLSRAFKRSSKARPLNQSNMRDSFEFYWDKYIGLDMGFEQYGFAYLLYRSNLWIE</sequence>
<gene>
    <name evidence="1" type="ORF">C2845_PM01G20320</name>
</gene>
<dbReference type="PANTHER" id="PTHR34835:SF60">
    <property type="entry name" value="OS10G0490300 PROTEIN"/>
    <property type="match status" value="1"/>
</dbReference>
<accession>A0A3L6TSP7</accession>
<keyword evidence="2" id="KW-1185">Reference proteome</keyword>
<proteinExistence type="predicted"/>
<comment type="caution">
    <text evidence="1">The sequence shown here is derived from an EMBL/GenBank/DDBJ whole genome shotgun (WGS) entry which is preliminary data.</text>
</comment>
<dbReference type="PANTHER" id="PTHR34835">
    <property type="entry name" value="OS07G0283600 PROTEIN-RELATED"/>
    <property type="match status" value="1"/>
</dbReference>
<evidence type="ECO:0000313" key="1">
    <source>
        <dbReference type="EMBL" id="RLN43309.1"/>
    </source>
</evidence>
<name>A0A3L6TSP7_PANMI</name>
<dbReference type="OrthoDB" id="679318at2759"/>
<reference evidence="2" key="1">
    <citation type="journal article" date="2019" name="Nat. Commun.">
        <title>The genome of broomcorn millet.</title>
        <authorList>
            <person name="Zou C."/>
            <person name="Miki D."/>
            <person name="Li D."/>
            <person name="Tang Q."/>
            <person name="Xiao L."/>
            <person name="Rajput S."/>
            <person name="Deng P."/>
            <person name="Jia W."/>
            <person name="Huang R."/>
            <person name="Zhang M."/>
            <person name="Sun Y."/>
            <person name="Hu J."/>
            <person name="Fu X."/>
            <person name="Schnable P.S."/>
            <person name="Li F."/>
            <person name="Zhang H."/>
            <person name="Feng B."/>
            <person name="Zhu X."/>
            <person name="Liu R."/>
            <person name="Schnable J.C."/>
            <person name="Zhu J.-K."/>
            <person name="Zhang H."/>
        </authorList>
    </citation>
    <scope>NUCLEOTIDE SEQUENCE [LARGE SCALE GENOMIC DNA]</scope>
</reference>
<evidence type="ECO:0000313" key="2">
    <source>
        <dbReference type="Proteomes" id="UP000275267"/>
    </source>
</evidence>
<organism evidence="1 2">
    <name type="scientific">Panicum miliaceum</name>
    <name type="common">Proso millet</name>
    <name type="synonym">Broomcorn millet</name>
    <dbReference type="NCBI Taxonomy" id="4540"/>
    <lineage>
        <taxon>Eukaryota</taxon>
        <taxon>Viridiplantae</taxon>
        <taxon>Streptophyta</taxon>
        <taxon>Embryophyta</taxon>
        <taxon>Tracheophyta</taxon>
        <taxon>Spermatophyta</taxon>
        <taxon>Magnoliopsida</taxon>
        <taxon>Liliopsida</taxon>
        <taxon>Poales</taxon>
        <taxon>Poaceae</taxon>
        <taxon>PACMAD clade</taxon>
        <taxon>Panicoideae</taxon>
        <taxon>Panicodae</taxon>
        <taxon>Paniceae</taxon>
        <taxon>Panicinae</taxon>
        <taxon>Panicum</taxon>
        <taxon>Panicum sect. Panicum</taxon>
    </lineage>
</organism>
<protein>
    <recommendedName>
        <fullName evidence="3">Aminotransferase-like plant mobile domain-containing protein</fullName>
    </recommendedName>
</protein>
<dbReference type="AlphaFoldDB" id="A0A3L6TSP7"/>